<dbReference type="EMBL" id="JACJKS010000004">
    <property type="protein sequence ID" value="MBM6947857.1"/>
    <property type="molecule type" value="Genomic_DNA"/>
</dbReference>
<reference evidence="1" key="1">
    <citation type="submission" date="2020-08" db="EMBL/GenBank/DDBJ databases">
        <authorList>
            <person name="Cejkova D."/>
            <person name="Kubasova T."/>
            <person name="Jahodarova E."/>
            <person name="Rychlik I."/>
        </authorList>
    </citation>
    <scope>NUCLEOTIDE SEQUENCE</scope>
    <source>
        <strain evidence="1">An582</strain>
    </source>
</reference>
<organism evidence="1 2">
    <name type="scientific">Mordavella massiliensis</name>
    <dbReference type="NCBI Taxonomy" id="1871024"/>
    <lineage>
        <taxon>Bacteria</taxon>
        <taxon>Bacillati</taxon>
        <taxon>Bacillota</taxon>
        <taxon>Clostridia</taxon>
        <taxon>Eubacteriales</taxon>
        <taxon>Clostridiaceae</taxon>
        <taxon>Mordavella</taxon>
    </lineage>
</organism>
<reference evidence="1" key="2">
    <citation type="journal article" date="2021" name="Sci. Rep.">
        <title>The distribution of antibiotic resistance genes in chicken gut microbiota commensals.</title>
        <authorList>
            <person name="Juricova H."/>
            <person name="Matiasovicova J."/>
            <person name="Kubasova T."/>
            <person name="Cejkova D."/>
            <person name="Rychlik I."/>
        </authorList>
    </citation>
    <scope>NUCLEOTIDE SEQUENCE</scope>
    <source>
        <strain evidence="1">An582</strain>
    </source>
</reference>
<comment type="caution">
    <text evidence="1">The sequence shown here is derived from an EMBL/GenBank/DDBJ whole genome shotgun (WGS) entry which is preliminary data.</text>
</comment>
<evidence type="ECO:0000313" key="2">
    <source>
        <dbReference type="Proteomes" id="UP000705508"/>
    </source>
</evidence>
<dbReference type="Proteomes" id="UP000705508">
    <property type="component" value="Unassembled WGS sequence"/>
</dbReference>
<dbReference type="RefSeq" id="WP_204905906.1">
    <property type="nucleotide sequence ID" value="NZ_JACJKS010000004.1"/>
</dbReference>
<protein>
    <submittedName>
        <fullName evidence="1">Uncharacterized protein</fullName>
    </submittedName>
</protein>
<name>A0A939BF47_9CLOT</name>
<dbReference type="AlphaFoldDB" id="A0A939BF47"/>
<sequence>MGFWDELKQSVKEGMENGKRLGEIELKIERSGSTACLTPEERAFYTEHEKRTPEQYLAQYQEKQARIAEKERIRALKQQETQFHIGGLYFRRGGNGLYYFGDSFVENAACWRLVSFIWGGPHYETITKTTGTTRPKGKLRGAMLGGAIAGFSGAFVGAVNGMERHTDLKTTVQQVEKDTVAYLVFESVRTGERVQKKIWCNTKVAGQVGKLIG</sequence>
<evidence type="ECO:0000313" key="1">
    <source>
        <dbReference type="EMBL" id="MBM6947857.1"/>
    </source>
</evidence>
<gene>
    <name evidence="1" type="ORF">H6A20_04140</name>
</gene>
<proteinExistence type="predicted"/>
<accession>A0A939BF47</accession>